<dbReference type="Gene3D" id="3.40.50.300">
    <property type="entry name" value="P-loop containing nucleotide triphosphate hydrolases"/>
    <property type="match status" value="1"/>
</dbReference>
<feature type="region of interest" description="Disordered" evidence="6">
    <location>
        <begin position="113"/>
        <end position="135"/>
    </location>
</feature>
<dbReference type="OrthoDB" id="648105at2759"/>
<dbReference type="InterPro" id="IPR058922">
    <property type="entry name" value="WHD_DRP"/>
</dbReference>
<dbReference type="EMBL" id="CM000884">
    <property type="protein sequence ID" value="PNT60587.1"/>
    <property type="molecule type" value="Genomic_DNA"/>
</dbReference>
<evidence type="ECO:0000256" key="5">
    <source>
        <dbReference type="ARBA" id="ARBA00022821"/>
    </source>
</evidence>
<dbReference type="InterPro" id="IPR041118">
    <property type="entry name" value="Rx_N"/>
</dbReference>
<dbReference type="Pfam" id="PF25019">
    <property type="entry name" value="LRR_R13L1-DRL21"/>
    <property type="match status" value="1"/>
</dbReference>
<keyword evidence="5" id="KW-0611">Plant defense</keyword>
<feature type="domain" description="Disease resistance protein winged helix" evidence="9">
    <location>
        <begin position="463"/>
        <end position="546"/>
    </location>
</feature>
<feature type="domain" description="NB-ARC" evidence="7">
    <location>
        <begin position="213"/>
        <end position="375"/>
    </location>
</feature>
<feature type="region of interest" description="Disordered" evidence="6">
    <location>
        <begin position="171"/>
        <end position="193"/>
    </location>
</feature>
<evidence type="ECO:0000313" key="13">
    <source>
        <dbReference type="Proteomes" id="UP000008810"/>
    </source>
</evidence>
<dbReference type="STRING" id="15368.A0A2K2CEX7"/>
<dbReference type="Gramene" id="PNT60587">
    <property type="protein sequence ID" value="PNT60587"/>
    <property type="gene ID" value="BRADI_5g01924v3"/>
</dbReference>
<dbReference type="SUPFAM" id="SSF52540">
    <property type="entry name" value="P-loop containing nucleoside triphosphate hydrolases"/>
    <property type="match status" value="1"/>
</dbReference>
<reference evidence="11 12" key="1">
    <citation type="journal article" date="2010" name="Nature">
        <title>Genome sequencing and analysis of the model grass Brachypodium distachyon.</title>
        <authorList>
            <consortium name="International Brachypodium Initiative"/>
        </authorList>
    </citation>
    <scope>NUCLEOTIDE SEQUENCE [LARGE SCALE GENOMIC DNA]</scope>
    <source>
        <strain evidence="11">Bd21</strain>
        <strain evidence="12">cv. Bd21</strain>
    </source>
</reference>
<dbReference type="RefSeq" id="XP_024311232.1">
    <property type="nucleotide sequence ID" value="XM_024455464.1"/>
</dbReference>
<dbReference type="InterPro" id="IPR002182">
    <property type="entry name" value="NB-ARC"/>
</dbReference>
<dbReference type="GO" id="GO:0043531">
    <property type="term" value="F:ADP binding"/>
    <property type="evidence" value="ECO:0007669"/>
    <property type="project" value="InterPro"/>
</dbReference>
<dbReference type="Gene3D" id="3.80.10.10">
    <property type="entry name" value="Ribonuclease Inhibitor"/>
    <property type="match status" value="2"/>
</dbReference>
<reference evidence="11" key="2">
    <citation type="submission" date="2017-06" db="EMBL/GenBank/DDBJ databases">
        <title>WGS assembly of Brachypodium distachyon.</title>
        <authorList>
            <consortium name="The International Brachypodium Initiative"/>
            <person name="Lucas S."/>
            <person name="Harmon-Smith M."/>
            <person name="Lail K."/>
            <person name="Tice H."/>
            <person name="Grimwood J."/>
            <person name="Bruce D."/>
            <person name="Barry K."/>
            <person name="Shu S."/>
            <person name="Lindquist E."/>
            <person name="Wang M."/>
            <person name="Pitluck S."/>
            <person name="Vogel J.P."/>
            <person name="Garvin D.F."/>
            <person name="Mockler T.C."/>
            <person name="Schmutz J."/>
            <person name="Rokhsar D."/>
            <person name="Bevan M.W."/>
        </authorList>
    </citation>
    <scope>NUCLEOTIDE SEQUENCE</scope>
    <source>
        <strain evidence="11">Bd21</strain>
    </source>
</reference>
<evidence type="ECO:0000259" key="9">
    <source>
        <dbReference type="Pfam" id="PF23559"/>
    </source>
</evidence>
<keyword evidence="13" id="KW-1185">Reference proteome</keyword>
<dbReference type="KEGG" id="bdi:104585495"/>
<dbReference type="InterPro" id="IPR036388">
    <property type="entry name" value="WH-like_DNA-bd_sf"/>
</dbReference>
<dbReference type="GeneID" id="104585495"/>
<dbReference type="Pfam" id="PF18052">
    <property type="entry name" value="Rx_N"/>
    <property type="match status" value="1"/>
</dbReference>
<dbReference type="AlphaFoldDB" id="A0A2K2CEX7"/>
<keyword evidence="3" id="KW-0677">Repeat</keyword>
<evidence type="ECO:0000256" key="2">
    <source>
        <dbReference type="ARBA" id="ARBA00022614"/>
    </source>
</evidence>
<dbReference type="SUPFAM" id="SSF52058">
    <property type="entry name" value="L domain-like"/>
    <property type="match status" value="1"/>
</dbReference>
<dbReference type="InterPro" id="IPR056789">
    <property type="entry name" value="LRR_R13L1-DRL21"/>
</dbReference>
<feature type="domain" description="Disease resistance N-terminal" evidence="8">
    <location>
        <begin position="16"/>
        <end position="113"/>
    </location>
</feature>
<keyword evidence="2" id="KW-0433">Leucine-rich repeat</keyword>
<organism evidence="11">
    <name type="scientific">Brachypodium distachyon</name>
    <name type="common">Purple false brome</name>
    <name type="synonym">Trachynia distachya</name>
    <dbReference type="NCBI Taxonomy" id="15368"/>
    <lineage>
        <taxon>Eukaryota</taxon>
        <taxon>Viridiplantae</taxon>
        <taxon>Streptophyta</taxon>
        <taxon>Embryophyta</taxon>
        <taxon>Tracheophyta</taxon>
        <taxon>Spermatophyta</taxon>
        <taxon>Magnoliopsida</taxon>
        <taxon>Liliopsida</taxon>
        <taxon>Poales</taxon>
        <taxon>Poaceae</taxon>
        <taxon>BOP clade</taxon>
        <taxon>Pooideae</taxon>
        <taxon>Stipodae</taxon>
        <taxon>Brachypodieae</taxon>
        <taxon>Brachypodium</taxon>
    </lineage>
</organism>
<evidence type="ECO:0000313" key="11">
    <source>
        <dbReference type="EMBL" id="PNT60586.1"/>
    </source>
</evidence>
<accession>A0A2K2CEX7</accession>
<sequence>MVLVAEAFIVAAVGWFVSPHITKLMEVARSCASSMCGKLSKGTKEKLQRLAQDLEDIKGFLDPDNMGFVNGQTRLDRLWRLKDAIHDAEEILDLFQLEIHEAETAKVNTNNLGKKKTKKMKMKRQSGAGSSKSAGIAAAGTSSKASLDQLDKVLKNLDELRGRAQELYRDSHRGDSSILKREETGPNPAKDQKSFFGYQDEYTQLVSMLQKDGKLQEQEKKVIAIVGDAGMGKTELARQAYRDVQEKFDLRIWVHAYDKNTEFDLLKEIWKSAAGDKPVGKMNVSSLQTELGKLLMSKRCLLVLDDVWNHESATTATARKQARVALDSFTRFAGHGSRIVLTTRAKICATTLGAADATIVLNGIKPKEMTLLINETANLIGTTGDPRSQELLHKQVHKLKGSPLAAIDIGDELKEQRARASLRRCSDILNNIDHNIGSVISGHLFTYRHLPPHLQRCFSFCSIFPYGCRLEIEKLTRMWIAHGFVEDTESCPGGNNSMEDIARGYFNSLVDRSLFQREDNSNRGGSGDKDKDDTAYVIHEHIHQMIRRASAKNCMSISRTSVPRSIPVTVRHLAVTSGFLDQLKAYSTTLSNLRTLLVLKDDDDNGPSTSNPLVAIDKSVLTQFKGVRVLDLSETGLTQLPASINKLKHVRYLGLPSTMTDLCDQVTGLLFLQTFSFKEGNRQCKFPDDMSRLINMRHLDIHTECISTISRIGSLVKLQGPLEFRMIKGSEKEGHAMSELAGMSSLGGTLSIKGLEAVESKEEAEQARLASKGSVKVLKLEWAPLQAKLQCQVNEVPSAAGSSAAAPLAASADIAAAVLEGLRPHPDLRGLHITRYPGVTWPSWLGALEKLTRLYLRNCRKMKCLPALGGLPCLELLDIKELTTVERIDSGFCGGGGGRGAFPKLKKLLLDDMPRLVAWDDAPKQAFSRLEEVSIADCPLVSSLSALGSCIGPIHLRVKGRTAIREDALPANFTDGDSTCVFE</sequence>
<feature type="compositionally biased region" description="Basic and acidic residues" evidence="6">
    <location>
        <begin position="171"/>
        <end position="184"/>
    </location>
</feature>
<dbReference type="EnsemblPlants" id="PNT60587">
    <property type="protein sequence ID" value="PNT60587"/>
    <property type="gene ID" value="BRADI_5g01924v3"/>
</dbReference>
<dbReference type="InterPro" id="IPR027417">
    <property type="entry name" value="P-loop_NTPase"/>
</dbReference>
<reference evidence="12" key="3">
    <citation type="submission" date="2018-08" db="UniProtKB">
        <authorList>
            <consortium name="EnsemblPlants"/>
        </authorList>
    </citation>
    <scope>IDENTIFICATION</scope>
    <source>
        <strain evidence="12">cv. Bd21</strain>
    </source>
</reference>
<feature type="compositionally biased region" description="Basic residues" evidence="6">
    <location>
        <begin position="113"/>
        <end position="124"/>
    </location>
</feature>
<name>A0A2K2CEX7_BRADI</name>
<dbReference type="Pfam" id="PF23559">
    <property type="entry name" value="WHD_DRP"/>
    <property type="match status" value="1"/>
</dbReference>
<evidence type="ECO:0000256" key="1">
    <source>
        <dbReference type="ARBA" id="ARBA00008894"/>
    </source>
</evidence>
<dbReference type="InterPro" id="IPR032675">
    <property type="entry name" value="LRR_dom_sf"/>
</dbReference>
<evidence type="ECO:0000313" key="12">
    <source>
        <dbReference type="EnsemblPlants" id="PNT60586"/>
    </source>
</evidence>
<dbReference type="EMBL" id="CM000884">
    <property type="protein sequence ID" value="PNT60586.1"/>
    <property type="molecule type" value="Genomic_DNA"/>
</dbReference>
<evidence type="ECO:0008006" key="14">
    <source>
        <dbReference type="Google" id="ProtNLM"/>
    </source>
</evidence>
<feature type="compositionally biased region" description="Low complexity" evidence="6">
    <location>
        <begin position="126"/>
        <end position="135"/>
    </location>
</feature>
<dbReference type="Proteomes" id="UP000008810">
    <property type="component" value="Chromosome 5"/>
</dbReference>
<dbReference type="Gramene" id="PNT60586">
    <property type="protein sequence ID" value="PNT60586"/>
    <property type="gene ID" value="BRADI_5g01924v3"/>
</dbReference>
<evidence type="ECO:0000256" key="4">
    <source>
        <dbReference type="ARBA" id="ARBA00022741"/>
    </source>
</evidence>
<dbReference type="GO" id="GO:0098542">
    <property type="term" value="P:defense response to other organism"/>
    <property type="evidence" value="ECO:0000318"/>
    <property type="project" value="GO_Central"/>
</dbReference>
<evidence type="ECO:0000259" key="8">
    <source>
        <dbReference type="Pfam" id="PF18052"/>
    </source>
</evidence>
<feature type="domain" description="R13L1/DRL21-like LRR repeat region" evidence="10">
    <location>
        <begin position="737"/>
        <end position="881"/>
    </location>
</feature>
<dbReference type="Gene3D" id="1.10.10.10">
    <property type="entry name" value="Winged helix-like DNA-binding domain superfamily/Winged helix DNA-binding domain"/>
    <property type="match status" value="1"/>
</dbReference>
<gene>
    <name evidence="12" type="primary">LOC104585495</name>
    <name evidence="11" type="ORF">BRADI_5g01924v3</name>
</gene>
<evidence type="ECO:0000256" key="3">
    <source>
        <dbReference type="ARBA" id="ARBA00022737"/>
    </source>
</evidence>
<evidence type="ECO:0000259" key="10">
    <source>
        <dbReference type="Pfam" id="PF25019"/>
    </source>
</evidence>
<dbReference type="PRINTS" id="PR00364">
    <property type="entry name" value="DISEASERSIST"/>
</dbReference>
<dbReference type="Pfam" id="PF00931">
    <property type="entry name" value="NB-ARC"/>
    <property type="match status" value="1"/>
</dbReference>
<dbReference type="PANTHER" id="PTHR23155">
    <property type="entry name" value="DISEASE RESISTANCE PROTEIN RP"/>
    <property type="match status" value="1"/>
</dbReference>
<proteinExistence type="inferred from homology"/>
<protein>
    <recommendedName>
        <fullName evidence="14">NB-ARC domain-containing protein</fullName>
    </recommendedName>
</protein>
<evidence type="ECO:0000259" key="7">
    <source>
        <dbReference type="Pfam" id="PF00931"/>
    </source>
</evidence>
<dbReference type="PANTHER" id="PTHR23155:SF1221">
    <property type="entry name" value="OS11G0481150 PROTEIN"/>
    <property type="match status" value="1"/>
</dbReference>
<comment type="similarity">
    <text evidence="1">Belongs to the disease resistance NB-LRR family.</text>
</comment>
<dbReference type="EnsemblPlants" id="PNT60586">
    <property type="protein sequence ID" value="PNT60586"/>
    <property type="gene ID" value="BRADI_5g01924v3"/>
</dbReference>
<dbReference type="InterPro" id="IPR044974">
    <property type="entry name" value="Disease_R_plants"/>
</dbReference>
<dbReference type="Gene3D" id="1.20.5.4130">
    <property type="match status" value="1"/>
</dbReference>
<keyword evidence="4" id="KW-0547">Nucleotide-binding</keyword>
<dbReference type="RefSeq" id="XP_010240705.1">
    <property type="nucleotide sequence ID" value="XM_010242403.3"/>
</dbReference>
<evidence type="ECO:0000256" key="6">
    <source>
        <dbReference type="SAM" id="MobiDB-lite"/>
    </source>
</evidence>